<feature type="non-terminal residue" evidence="1">
    <location>
        <position position="79"/>
    </location>
</feature>
<evidence type="ECO:0000313" key="1">
    <source>
        <dbReference type="EMBL" id="CAK5279090.1"/>
    </source>
</evidence>
<reference evidence="1" key="1">
    <citation type="submission" date="2023-11" db="EMBL/GenBank/DDBJ databases">
        <authorList>
            <person name="De Vega J J."/>
            <person name="De Vega J J."/>
        </authorList>
    </citation>
    <scope>NUCLEOTIDE SEQUENCE</scope>
</reference>
<proteinExistence type="predicted"/>
<organism evidence="1 2">
    <name type="scientific">Mycena citricolor</name>
    <dbReference type="NCBI Taxonomy" id="2018698"/>
    <lineage>
        <taxon>Eukaryota</taxon>
        <taxon>Fungi</taxon>
        <taxon>Dikarya</taxon>
        <taxon>Basidiomycota</taxon>
        <taxon>Agaricomycotina</taxon>
        <taxon>Agaricomycetes</taxon>
        <taxon>Agaricomycetidae</taxon>
        <taxon>Agaricales</taxon>
        <taxon>Marasmiineae</taxon>
        <taxon>Mycenaceae</taxon>
        <taxon>Mycena</taxon>
    </lineage>
</organism>
<sequence length="79" mass="8736">ATTADSNKRAYLDMIKLGGKPEIGQLPQLKVKYGDAARIVLLLIVDGAVPDATQWDFTGRIDCACEFDKGDHFVSYYIQ</sequence>
<gene>
    <name evidence="1" type="ORF">MYCIT1_LOCUS28904</name>
</gene>
<dbReference type="EMBL" id="CAVNYO010000434">
    <property type="protein sequence ID" value="CAK5279090.1"/>
    <property type="molecule type" value="Genomic_DNA"/>
</dbReference>
<protein>
    <submittedName>
        <fullName evidence="1">Uncharacterized protein</fullName>
    </submittedName>
</protein>
<dbReference type="Proteomes" id="UP001295794">
    <property type="component" value="Unassembled WGS sequence"/>
</dbReference>
<comment type="caution">
    <text evidence="1">The sequence shown here is derived from an EMBL/GenBank/DDBJ whole genome shotgun (WGS) entry which is preliminary data.</text>
</comment>
<feature type="non-terminal residue" evidence="1">
    <location>
        <position position="1"/>
    </location>
</feature>
<name>A0AAD2HPA9_9AGAR</name>
<keyword evidence="2" id="KW-1185">Reference proteome</keyword>
<accession>A0AAD2HPA9</accession>
<dbReference type="AlphaFoldDB" id="A0AAD2HPA9"/>
<evidence type="ECO:0000313" key="2">
    <source>
        <dbReference type="Proteomes" id="UP001295794"/>
    </source>
</evidence>